<feature type="coiled-coil region" evidence="2">
    <location>
        <begin position="395"/>
        <end position="619"/>
    </location>
</feature>
<dbReference type="Proteomes" id="UP001327560">
    <property type="component" value="Chromosome 1"/>
</dbReference>
<reference evidence="4 5" key="1">
    <citation type="submission" date="2023-10" db="EMBL/GenBank/DDBJ databases">
        <title>Chromosome-scale genome assembly provides insights into flower coloration mechanisms of Canna indica.</title>
        <authorList>
            <person name="Li C."/>
        </authorList>
    </citation>
    <scope>NUCLEOTIDE SEQUENCE [LARGE SCALE GENOMIC DNA]</scope>
    <source>
        <tissue evidence="4">Flower</tissue>
    </source>
</reference>
<evidence type="ECO:0000256" key="3">
    <source>
        <dbReference type="SAM" id="MobiDB-lite"/>
    </source>
</evidence>
<feature type="compositionally biased region" description="Basic and acidic residues" evidence="3">
    <location>
        <begin position="101"/>
        <end position="111"/>
    </location>
</feature>
<evidence type="ECO:0008006" key="6">
    <source>
        <dbReference type="Google" id="ProtNLM"/>
    </source>
</evidence>
<organism evidence="4 5">
    <name type="scientific">Canna indica</name>
    <name type="common">Indian-shot</name>
    <dbReference type="NCBI Taxonomy" id="4628"/>
    <lineage>
        <taxon>Eukaryota</taxon>
        <taxon>Viridiplantae</taxon>
        <taxon>Streptophyta</taxon>
        <taxon>Embryophyta</taxon>
        <taxon>Tracheophyta</taxon>
        <taxon>Spermatophyta</taxon>
        <taxon>Magnoliopsida</taxon>
        <taxon>Liliopsida</taxon>
        <taxon>Zingiberales</taxon>
        <taxon>Cannaceae</taxon>
        <taxon>Canna</taxon>
    </lineage>
</organism>
<accession>A0AAQ3JTZ9</accession>
<dbReference type="PANTHER" id="PTHR23160">
    <property type="entry name" value="SYNAPTONEMAL COMPLEX PROTEIN-RELATED"/>
    <property type="match status" value="1"/>
</dbReference>
<proteinExistence type="predicted"/>
<dbReference type="EMBL" id="CP136890">
    <property type="protein sequence ID" value="WOK94949.1"/>
    <property type="molecule type" value="Genomic_DNA"/>
</dbReference>
<dbReference type="AlphaFoldDB" id="A0AAQ3JTZ9"/>
<feature type="coiled-coil region" evidence="2">
    <location>
        <begin position="131"/>
        <end position="352"/>
    </location>
</feature>
<feature type="compositionally biased region" description="Polar residues" evidence="3">
    <location>
        <begin position="58"/>
        <end position="100"/>
    </location>
</feature>
<dbReference type="GO" id="GO:0007131">
    <property type="term" value="P:reciprocal meiotic recombination"/>
    <property type="evidence" value="ECO:0007669"/>
    <property type="project" value="TreeGrafter"/>
</dbReference>
<evidence type="ECO:0000313" key="4">
    <source>
        <dbReference type="EMBL" id="WOK94949.1"/>
    </source>
</evidence>
<feature type="region of interest" description="Disordered" evidence="3">
    <location>
        <begin position="41"/>
        <end position="124"/>
    </location>
</feature>
<evidence type="ECO:0000256" key="1">
    <source>
        <dbReference type="ARBA" id="ARBA00023054"/>
    </source>
</evidence>
<feature type="region of interest" description="Disordered" evidence="3">
    <location>
        <begin position="721"/>
        <end position="771"/>
    </location>
</feature>
<protein>
    <recommendedName>
        <fullName evidence="6">WEB family protein</fullName>
    </recommendedName>
</protein>
<keyword evidence="5" id="KW-1185">Reference proteome</keyword>
<dbReference type="PANTHER" id="PTHR23160:SF20">
    <property type="entry name" value="OS02G0439200 PROTEIN"/>
    <property type="match status" value="1"/>
</dbReference>
<gene>
    <name evidence="4" type="ORF">Cni_G03654</name>
</gene>
<feature type="compositionally biased region" description="Acidic residues" evidence="3">
    <location>
        <begin position="729"/>
        <end position="740"/>
    </location>
</feature>
<evidence type="ECO:0000256" key="2">
    <source>
        <dbReference type="SAM" id="Coils"/>
    </source>
</evidence>
<sequence>MAALVVSAAITSGTGGVLAVRLRMVKVEIKRVDEAGACKSPLRDKMLPSKPKSGLFESLNNKSAQGSPKVSKISRTGTTKSDAGSTSPMAKKTSPTSKQRVSSDRLVKTVDSKTTNKNSVIPDRLPRATKALSLQEKFNAVEKDLGKAKEQLALVEQEKIKVIDELNESKRLADETNEKLREATDAWKRAEDILAKEKLQADKLANAGKQATGKREEELQKELESIQNQHALDVSTLNSMTQEIQRIKLELMEVSNEKQIALKEASDAKKAVEKYAEKVDRLTEEISHLKASGNTSLDNTNREAMQMVKKLEAEASMLKLELERAKATKKKLAKMEALVDQLEIEVTDARKGESDASSLVDEWRKKTEMLKVELEEACQSEKSASDSLSSVMIQLEESKCLLEDAEYELSTLRGKIKSLEIEVAKQKSDLEESDRQLDSAQQDAANIGKTVELLKLELQNLEEEKLHSNNSEKVVASEVKELMEENNKLIDELRISKDEEETTLKAMEGLASALQTMSTEGREKEERLLRTQAEIEESQAEIEQLNIALRNTEERYEVMLDEARYEIVCLKKIIERFETEASNTSCEWDAKELSFVHTIRTLEEEISSLKVEMGKMVNLQKLANDETKEAKTDAGEIQTKLRQVESGEHSANEAAIEPKRGRLRLKEALLDRDNDHWEKVNSGKPFGKLQDCHEDYKQKEESNNGPKYNEEETMEVVDNDLASERDHEEEFIDDDLESDIDGSSNNQTDGTTVSTDDSITSPSKLHQHQKKKVALLHKFGNFLKKGN</sequence>
<feature type="compositionally biased region" description="Polar residues" evidence="3">
    <location>
        <begin position="741"/>
        <end position="764"/>
    </location>
</feature>
<evidence type="ECO:0000313" key="5">
    <source>
        <dbReference type="Proteomes" id="UP001327560"/>
    </source>
</evidence>
<keyword evidence="1 2" id="KW-0175">Coiled coil</keyword>
<name>A0AAQ3JTZ9_9LILI</name>